<dbReference type="InterPro" id="IPR013096">
    <property type="entry name" value="Cupin_2"/>
</dbReference>
<feature type="domain" description="Cupin type-2" evidence="1">
    <location>
        <begin position="53"/>
        <end position="119"/>
    </location>
</feature>
<dbReference type="InterPro" id="IPR011051">
    <property type="entry name" value="RmlC_Cupin_sf"/>
</dbReference>
<protein>
    <submittedName>
        <fullName evidence="2">Cupin domain-containing protein</fullName>
    </submittedName>
</protein>
<dbReference type="Proteomes" id="UP000481421">
    <property type="component" value="Unassembled WGS sequence"/>
</dbReference>
<proteinExistence type="predicted"/>
<dbReference type="SUPFAM" id="SSF51182">
    <property type="entry name" value="RmlC-like cupins"/>
    <property type="match status" value="1"/>
</dbReference>
<evidence type="ECO:0000313" key="2">
    <source>
        <dbReference type="EMBL" id="NEX45474.1"/>
    </source>
</evidence>
<sequence length="141" mass="15379">MHERTDVETMTAGLTVGVTRSAQDNGMAKLTPLHREVVTGLPRSAEQEVRVLFATLMPGDVTPYHSHRFPVTVYMIEGAFTLELDDREPVVIEAGQAFVEPAGVNMTGRNRGDAPARMALFYVCEPDAPFADPVNRDAGAH</sequence>
<gene>
    <name evidence="2" type="ORF">G3572_04605</name>
</gene>
<dbReference type="AlphaFoldDB" id="A0A6B3RHG3"/>
<dbReference type="RefSeq" id="WP_164609460.1">
    <property type="nucleotide sequence ID" value="NZ_JAAIKE010000001.1"/>
</dbReference>
<organism evidence="2 3">
    <name type="scientific">Pseudotabrizicola algicola</name>
    <dbReference type="NCBI Taxonomy" id="2709381"/>
    <lineage>
        <taxon>Bacteria</taxon>
        <taxon>Pseudomonadati</taxon>
        <taxon>Pseudomonadota</taxon>
        <taxon>Alphaproteobacteria</taxon>
        <taxon>Rhodobacterales</taxon>
        <taxon>Paracoccaceae</taxon>
        <taxon>Pseudotabrizicola</taxon>
    </lineage>
</organism>
<dbReference type="Gene3D" id="2.60.120.10">
    <property type="entry name" value="Jelly Rolls"/>
    <property type="match status" value="1"/>
</dbReference>
<reference evidence="2 3" key="1">
    <citation type="submission" date="2020-02" db="EMBL/GenBank/DDBJ databases">
        <title>Rhodobacter algicola sp. nov., isolated from microalga culture.</title>
        <authorList>
            <person name="Park C.-Y."/>
        </authorList>
    </citation>
    <scope>NUCLEOTIDE SEQUENCE [LARGE SCALE GENOMIC DNA]</scope>
    <source>
        <strain evidence="2 3">ETT8</strain>
    </source>
</reference>
<comment type="caution">
    <text evidence="2">The sequence shown here is derived from an EMBL/GenBank/DDBJ whole genome shotgun (WGS) entry which is preliminary data.</text>
</comment>
<keyword evidence="3" id="KW-1185">Reference proteome</keyword>
<evidence type="ECO:0000313" key="3">
    <source>
        <dbReference type="Proteomes" id="UP000481421"/>
    </source>
</evidence>
<name>A0A6B3RHG3_9RHOB</name>
<evidence type="ECO:0000259" key="1">
    <source>
        <dbReference type="Pfam" id="PF07883"/>
    </source>
</evidence>
<dbReference type="InterPro" id="IPR014710">
    <property type="entry name" value="RmlC-like_jellyroll"/>
</dbReference>
<dbReference type="EMBL" id="JAAIKE010000001">
    <property type="protein sequence ID" value="NEX45474.1"/>
    <property type="molecule type" value="Genomic_DNA"/>
</dbReference>
<dbReference type="Pfam" id="PF07883">
    <property type="entry name" value="Cupin_2"/>
    <property type="match status" value="1"/>
</dbReference>
<accession>A0A6B3RHG3</accession>
<dbReference type="PANTHER" id="PTHR38599">
    <property type="entry name" value="CUPIN DOMAIN PROTEIN (AFU_ORTHOLOGUE AFUA_3G13620)"/>
    <property type="match status" value="1"/>
</dbReference>
<dbReference type="PANTHER" id="PTHR38599:SF1">
    <property type="entry name" value="CUPIN DOMAIN PROTEIN (AFU_ORTHOLOGUE AFUA_3G13620)"/>
    <property type="match status" value="1"/>
</dbReference>